<comment type="similarity">
    <text evidence="5">Belongs to the Rap family.</text>
</comment>
<evidence type="ECO:0000313" key="8">
    <source>
        <dbReference type="Proteomes" id="UP000009047"/>
    </source>
</evidence>
<evidence type="ECO:0000256" key="1">
    <source>
        <dbReference type="ARBA" id="ARBA00004496"/>
    </source>
</evidence>
<name>E1QFJ7_DESB2</name>
<evidence type="ECO:0000256" key="5">
    <source>
        <dbReference type="ARBA" id="ARBA00038253"/>
    </source>
</evidence>
<dbReference type="OrthoDB" id="5516190at2"/>
<evidence type="ECO:0000256" key="4">
    <source>
        <dbReference type="ARBA" id="ARBA00022803"/>
    </source>
</evidence>
<keyword evidence="3" id="KW-0677">Repeat</keyword>
<keyword evidence="8" id="KW-1185">Reference proteome</keyword>
<evidence type="ECO:0000313" key="7">
    <source>
        <dbReference type="EMBL" id="ADK84333.1"/>
    </source>
</evidence>
<dbReference type="PANTHER" id="PTHR46630">
    <property type="entry name" value="TETRATRICOPEPTIDE REPEAT PROTEIN 29"/>
    <property type="match status" value="1"/>
</dbReference>
<dbReference type="InterPro" id="IPR019734">
    <property type="entry name" value="TPR_rpt"/>
</dbReference>
<comment type="subcellular location">
    <subcellularLocation>
        <location evidence="1">Cytoplasm</location>
    </subcellularLocation>
</comment>
<gene>
    <name evidence="7" type="ordered locus">Deba_0963</name>
</gene>
<dbReference type="SMART" id="SM00028">
    <property type="entry name" value="TPR"/>
    <property type="match status" value="2"/>
</dbReference>
<organism evidence="7 8">
    <name type="scientific">Desulfarculus baarsii (strain ATCC 33931 / DSM 2075 / LMG 7858 / VKM B-1802 / 2st14)</name>
    <dbReference type="NCBI Taxonomy" id="644282"/>
    <lineage>
        <taxon>Bacteria</taxon>
        <taxon>Pseudomonadati</taxon>
        <taxon>Thermodesulfobacteriota</taxon>
        <taxon>Desulfarculia</taxon>
        <taxon>Desulfarculales</taxon>
        <taxon>Desulfarculaceae</taxon>
        <taxon>Desulfarculus</taxon>
    </lineage>
</organism>
<evidence type="ECO:0000256" key="6">
    <source>
        <dbReference type="PROSITE-ProRule" id="PRU00339"/>
    </source>
</evidence>
<reference evidence="7 8" key="1">
    <citation type="journal article" date="2010" name="Stand. Genomic Sci.">
        <title>Complete genome sequence of Desulfarculus baarsii type strain (2st14).</title>
        <authorList>
            <person name="Sun H."/>
            <person name="Spring S."/>
            <person name="Lapidus A."/>
            <person name="Davenport K."/>
            <person name="Del Rio T.G."/>
            <person name="Tice H."/>
            <person name="Nolan M."/>
            <person name="Copeland A."/>
            <person name="Cheng J.F."/>
            <person name="Lucas S."/>
            <person name="Tapia R."/>
            <person name="Goodwin L."/>
            <person name="Pitluck S."/>
            <person name="Ivanova N."/>
            <person name="Pagani I."/>
            <person name="Mavromatis K."/>
            <person name="Ovchinnikova G."/>
            <person name="Pati A."/>
            <person name="Chen A."/>
            <person name="Palaniappan K."/>
            <person name="Hauser L."/>
            <person name="Chang Y.J."/>
            <person name="Jeffries C.D."/>
            <person name="Detter J.C."/>
            <person name="Han C."/>
            <person name="Rohde M."/>
            <person name="Brambilla E."/>
            <person name="Goker M."/>
            <person name="Woyke T."/>
            <person name="Bristow J."/>
            <person name="Eisen J.A."/>
            <person name="Markowitz V."/>
            <person name="Hugenholtz P."/>
            <person name="Kyrpides N.C."/>
            <person name="Klenk H.P."/>
            <person name="Land M."/>
        </authorList>
    </citation>
    <scope>NUCLEOTIDE SEQUENCE [LARGE SCALE GENOMIC DNA]</scope>
    <source>
        <strain evidence="8">ATCC 33931 / DSM 2075 / LMG 7858 / VKM B-1802 / 2st14</strain>
    </source>
</reference>
<dbReference type="RefSeq" id="WP_013257787.1">
    <property type="nucleotide sequence ID" value="NC_014365.1"/>
</dbReference>
<feature type="repeat" description="TPR" evidence="6">
    <location>
        <begin position="25"/>
        <end position="58"/>
    </location>
</feature>
<dbReference type="GO" id="GO:0005737">
    <property type="term" value="C:cytoplasm"/>
    <property type="evidence" value="ECO:0007669"/>
    <property type="project" value="UniProtKB-SubCell"/>
</dbReference>
<dbReference type="KEGG" id="dbr:Deba_0963"/>
<protein>
    <submittedName>
        <fullName evidence="7">TPR repeat-containing protein</fullName>
    </submittedName>
</protein>
<dbReference type="HOGENOM" id="CLU_1123133_0_0_7"/>
<dbReference type="eggNOG" id="COG0457">
    <property type="taxonomic scope" value="Bacteria"/>
</dbReference>
<keyword evidence="2" id="KW-0963">Cytoplasm</keyword>
<dbReference type="Gene3D" id="1.25.40.10">
    <property type="entry name" value="Tetratricopeptide repeat domain"/>
    <property type="match status" value="2"/>
</dbReference>
<keyword evidence="4 6" id="KW-0802">TPR repeat</keyword>
<dbReference type="InterPro" id="IPR051476">
    <property type="entry name" value="Bac_ResReg_Asp_Phosphatase"/>
</dbReference>
<dbReference type="SUPFAM" id="SSF48452">
    <property type="entry name" value="TPR-like"/>
    <property type="match status" value="2"/>
</dbReference>
<sequence>MKINLQDALDRLQEMRHVDSDEGVANALYRLGVAYLQRNRLTQAEEAFDEAQYLCEKLENRLGLAHVLQKQAELTLATGDGQAALAKLDQALAIFRQEAPPEVVFQAVELRARALDRLGRTAEAAAELENLLAQADQAGDEVSVLLLLQYLAPLQRRLGRVERALATYRRHGALAEKLGEPQRVALAYVAVGSLEAQLGRPEVARGALHRAAATFLGLGMVQQAREVRAEIARLGLEEQDGAPRDDT</sequence>
<dbReference type="PANTHER" id="PTHR46630:SF1">
    <property type="entry name" value="TETRATRICOPEPTIDE REPEAT PROTEIN 29"/>
    <property type="match status" value="1"/>
</dbReference>
<dbReference type="AlphaFoldDB" id="E1QFJ7"/>
<dbReference type="STRING" id="644282.Deba_0963"/>
<evidence type="ECO:0000256" key="2">
    <source>
        <dbReference type="ARBA" id="ARBA00022490"/>
    </source>
</evidence>
<accession>E1QFJ7</accession>
<proteinExistence type="inferred from homology"/>
<dbReference type="Pfam" id="PF13424">
    <property type="entry name" value="TPR_12"/>
    <property type="match status" value="1"/>
</dbReference>
<dbReference type="InterPro" id="IPR011990">
    <property type="entry name" value="TPR-like_helical_dom_sf"/>
</dbReference>
<evidence type="ECO:0000256" key="3">
    <source>
        <dbReference type="ARBA" id="ARBA00022737"/>
    </source>
</evidence>
<dbReference type="EMBL" id="CP002085">
    <property type="protein sequence ID" value="ADK84333.1"/>
    <property type="molecule type" value="Genomic_DNA"/>
</dbReference>
<dbReference type="PROSITE" id="PS50005">
    <property type="entry name" value="TPR"/>
    <property type="match status" value="1"/>
</dbReference>
<dbReference type="Proteomes" id="UP000009047">
    <property type="component" value="Chromosome"/>
</dbReference>